<dbReference type="Proteomes" id="UP000052978">
    <property type="component" value="Unassembled WGS sequence"/>
</dbReference>
<evidence type="ECO:0000256" key="1">
    <source>
        <dbReference type="SAM" id="MobiDB-lite"/>
    </source>
</evidence>
<accession>S7NSM6</accession>
<keyword evidence="3" id="KW-1185">Reference proteome</keyword>
<proteinExistence type="predicted"/>
<dbReference type="EMBL" id="KE164780">
    <property type="protein sequence ID" value="EPQ20066.1"/>
    <property type="molecule type" value="Genomic_DNA"/>
</dbReference>
<reference evidence="2 3" key="1">
    <citation type="journal article" date="2013" name="Nat. Commun.">
        <title>Genome analysis reveals insights into physiology and longevity of the Brandt's bat Myotis brandtii.</title>
        <authorList>
            <person name="Seim I."/>
            <person name="Fang X."/>
            <person name="Xiong Z."/>
            <person name="Lobanov A.V."/>
            <person name="Huang Z."/>
            <person name="Ma S."/>
            <person name="Feng Y."/>
            <person name="Turanov A.A."/>
            <person name="Zhu Y."/>
            <person name="Lenz T.L."/>
            <person name="Gerashchenko M.V."/>
            <person name="Fan D."/>
            <person name="Hee Yim S."/>
            <person name="Yao X."/>
            <person name="Jordan D."/>
            <person name="Xiong Y."/>
            <person name="Ma Y."/>
            <person name="Lyapunov A.N."/>
            <person name="Chen G."/>
            <person name="Kulakova O.I."/>
            <person name="Sun Y."/>
            <person name="Lee S.G."/>
            <person name="Bronson R.T."/>
            <person name="Moskalev A.A."/>
            <person name="Sunyaev S.R."/>
            <person name="Zhang G."/>
            <person name="Krogh A."/>
            <person name="Wang J."/>
            <person name="Gladyshev V.N."/>
        </authorList>
    </citation>
    <scope>NUCLEOTIDE SEQUENCE [LARGE SCALE GENOMIC DNA]</scope>
</reference>
<evidence type="ECO:0000313" key="2">
    <source>
        <dbReference type="EMBL" id="EPQ20066.1"/>
    </source>
</evidence>
<evidence type="ECO:0000313" key="3">
    <source>
        <dbReference type="Proteomes" id="UP000052978"/>
    </source>
</evidence>
<organism evidence="2 3">
    <name type="scientific">Myotis brandtii</name>
    <name type="common">Brandt's bat</name>
    <dbReference type="NCBI Taxonomy" id="109478"/>
    <lineage>
        <taxon>Eukaryota</taxon>
        <taxon>Metazoa</taxon>
        <taxon>Chordata</taxon>
        <taxon>Craniata</taxon>
        <taxon>Vertebrata</taxon>
        <taxon>Euteleostomi</taxon>
        <taxon>Mammalia</taxon>
        <taxon>Eutheria</taxon>
        <taxon>Laurasiatheria</taxon>
        <taxon>Chiroptera</taxon>
        <taxon>Yangochiroptera</taxon>
        <taxon>Vespertilionidae</taxon>
        <taxon>Myotis</taxon>
    </lineage>
</organism>
<protein>
    <submittedName>
        <fullName evidence="2">AP-3 complex subunit beta-2</fullName>
    </submittedName>
</protein>
<feature type="region of interest" description="Disordered" evidence="1">
    <location>
        <begin position="90"/>
        <end position="207"/>
    </location>
</feature>
<feature type="compositionally biased region" description="Basic and acidic residues" evidence="1">
    <location>
        <begin position="119"/>
        <end position="130"/>
    </location>
</feature>
<gene>
    <name evidence="2" type="ORF">D623_10006268</name>
</gene>
<name>S7NSM6_MYOBR</name>
<dbReference type="AlphaFoldDB" id="S7NSM6"/>
<sequence>MMEHTSPGSLLSLLSWALSHRCAKNLSFLASKPAPALKSSFKDRDRFQRHSLSHLLNAKATGSQELPDGPEEATRLSVCNMEVSEWTKAQIVRRGRGGETQGEDEEKGRSSGSEQSEEAGEKGKRERKNVPEAQGAGPISDEGGNPRGSLLESEGKRWKLPPGGKKSNSQQQKSPVVKEISLLDGEDFTPLRGHPCLSPGCIDQSGC</sequence>